<protein>
    <submittedName>
        <fullName evidence="1">Uncharacterized protein</fullName>
    </submittedName>
</protein>
<accession>A0A645BVV1</accession>
<dbReference type="EMBL" id="VSSQ01022830">
    <property type="protein sequence ID" value="MPM69375.1"/>
    <property type="molecule type" value="Genomic_DNA"/>
</dbReference>
<gene>
    <name evidence="1" type="ORF">SDC9_116320</name>
</gene>
<name>A0A645BVV1_9ZZZZ</name>
<dbReference type="AlphaFoldDB" id="A0A645BVV1"/>
<organism evidence="1">
    <name type="scientific">bioreactor metagenome</name>
    <dbReference type="NCBI Taxonomy" id="1076179"/>
    <lineage>
        <taxon>unclassified sequences</taxon>
        <taxon>metagenomes</taxon>
        <taxon>ecological metagenomes</taxon>
    </lineage>
</organism>
<sequence length="135" mass="15238">MASGTVRSNRSERSVSPFVNRYICFSVSPPPLASKTSEASIRGVSKDVKPYRAYDLRKISTMRSNCACRLGNSSINPERVRGFIRSILESPFTEMRFHPRAWDESAYSFGLNQTVKGFVLGLTMLRQSRSPRSRP</sequence>
<reference evidence="1" key="1">
    <citation type="submission" date="2019-08" db="EMBL/GenBank/DDBJ databases">
        <authorList>
            <person name="Kucharzyk K."/>
            <person name="Murdoch R.W."/>
            <person name="Higgins S."/>
            <person name="Loffler F."/>
        </authorList>
    </citation>
    <scope>NUCLEOTIDE SEQUENCE</scope>
</reference>
<evidence type="ECO:0000313" key="1">
    <source>
        <dbReference type="EMBL" id="MPM69375.1"/>
    </source>
</evidence>
<proteinExistence type="predicted"/>
<comment type="caution">
    <text evidence="1">The sequence shown here is derived from an EMBL/GenBank/DDBJ whole genome shotgun (WGS) entry which is preliminary data.</text>
</comment>